<keyword evidence="1" id="KW-0472">Membrane</keyword>
<evidence type="ECO:0000313" key="3">
    <source>
        <dbReference type="Proteomes" id="UP001209803"/>
    </source>
</evidence>
<gene>
    <name evidence="2" type="ORF">K1718_05095</name>
</gene>
<dbReference type="EMBL" id="CP120863">
    <property type="protein sequence ID" value="WFE90725.1"/>
    <property type="molecule type" value="Genomic_DNA"/>
</dbReference>
<feature type="transmembrane region" description="Helical" evidence="1">
    <location>
        <begin position="20"/>
        <end position="39"/>
    </location>
</feature>
<dbReference type="Pfam" id="PF13398">
    <property type="entry name" value="Peptidase_M50B"/>
    <property type="match status" value="1"/>
</dbReference>
<keyword evidence="1" id="KW-1133">Transmembrane helix</keyword>
<dbReference type="PANTHER" id="PTHR33979:SF2">
    <property type="entry name" value="PEPTIDASE M50B-LIKE-DOMAIN-CONTAINING PROTEIN"/>
    <property type="match status" value="1"/>
</dbReference>
<dbReference type="InterPro" id="IPR049500">
    <property type="entry name" value="Peptidase_M50B-like"/>
</dbReference>
<feature type="transmembrane region" description="Helical" evidence="1">
    <location>
        <begin position="114"/>
        <end position="131"/>
    </location>
</feature>
<feature type="transmembrane region" description="Helical" evidence="1">
    <location>
        <begin position="46"/>
        <end position="65"/>
    </location>
</feature>
<evidence type="ECO:0000256" key="1">
    <source>
        <dbReference type="SAM" id="Phobius"/>
    </source>
</evidence>
<reference evidence="2 3" key="1">
    <citation type="submission" date="2023-03" db="EMBL/GenBank/DDBJ databases">
        <title>Roseibium porphyridii sp. nov. and Roseibium rhodosorbium sp. nov. isolated from marine algae, Porphyridium cruentum and Rhodosorus marinus, respectively.</title>
        <authorList>
            <person name="Lee M.W."/>
            <person name="Choi B.J."/>
            <person name="Lee J.K."/>
            <person name="Choi D.G."/>
            <person name="Baek J.H."/>
            <person name="Bayburt H."/>
            <person name="Kim J.M."/>
            <person name="Han D.M."/>
            <person name="Kim K.H."/>
            <person name="Jeon C.O."/>
        </authorList>
    </citation>
    <scope>NUCLEOTIDE SEQUENCE [LARGE SCALE GENOMIC DNA]</scope>
    <source>
        <strain evidence="2 3">KMA01</strain>
    </source>
</reference>
<sequence length="243" mass="27040">MTFAYRQGLSDGMQILKNHWQLILIMVVLFLLWNTPLVIPLKILIVFLHELSHAIAAILTGGTVLDLSLSPNQGGHVISSGGSRLIILSAGYLGSLILGAGLLMLALRTDFDRQILALFGVVMLLVTLLYIRDWFPLLFCTVTGLGMLAIARFLSLEINDMVLRVIGLSSIFYVPYDIFDDTIRRSGLRSDAYMLSEEFGLPTVFWGGLWLVLSLVVIFYCMRFAIGENSNIQIGRVKRNKAS</sequence>
<protein>
    <submittedName>
        <fullName evidence="2">M50 family metallopeptidase</fullName>
    </submittedName>
</protein>
<keyword evidence="3" id="KW-1185">Reference proteome</keyword>
<proteinExistence type="predicted"/>
<evidence type="ECO:0000313" key="2">
    <source>
        <dbReference type="EMBL" id="WFE90725.1"/>
    </source>
</evidence>
<keyword evidence="1" id="KW-0812">Transmembrane</keyword>
<organism evidence="2 3">
    <name type="scientific">Roseibium porphyridii</name>
    <dbReference type="NCBI Taxonomy" id="2866279"/>
    <lineage>
        <taxon>Bacteria</taxon>
        <taxon>Pseudomonadati</taxon>
        <taxon>Pseudomonadota</taxon>
        <taxon>Alphaproteobacteria</taxon>
        <taxon>Hyphomicrobiales</taxon>
        <taxon>Stappiaceae</taxon>
        <taxon>Roseibium</taxon>
    </lineage>
</organism>
<feature type="transmembrane region" description="Helical" evidence="1">
    <location>
        <begin position="161"/>
        <end position="179"/>
    </location>
</feature>
<dbReference type="Proteomes" id="UP001209803">
    <property type="component" value="Chromosome"/>
</dbReference>
<feature type="transmembrane region" description="Helical" evidence="1">
    <location>
        <begin position="85"/>
        <end position="107"/>
    </location>
</feature>
<feature type="transmembrane region" description="Helical" evidence="1">
    <location>
        <begin position="199"/>
        <end position="222"/>
    </location>
</feature>
<dbReference type="RefSeq" id="WP_265682806.1">
    <property type="nucleotide sequence ID" value="NZ_CP120863.1"/>
</dbReference>
<name>A0ABY8FBT1_9HYPH</name>
<accession>A0ABY8FBT1</accession>
<dbReference type="PANTHER" id="PTHR33979">
    <property type="entry name" value="OS02G0221600 PROTEIN"/>
    <property type="match status" value="1"/>
</dbReference>
<feature type="transmembrane region" description="Helical" evidence="1">
    <location>
        <begin position="137"/>
        <end position="154"/>
    </location>
</feature>